<keyword evidence="3" id="KW-0285">Flavoprotein</keyword>
<evidence type="ECO:0000256" key="9">
    <source>
        <dbReference type="ARBA" id="ARBA00035128"/>
    </source>
</evidence>
<evidence type="ECO:0000256" key="7">
    <source>
        <dbReference type="ARBA" id="ARBA00023033"/>
    </source>
</evidence>
<dbReference type="EMBL" id="CZCS02000217">
    <property type="protein sequence ID" value="VXD23500.1"/>
    <property type="molecule type" value="Genomic_DNA"/>
</dbReference>
<evidence type="ECO:0000256" key="5">
    <source>
        <dbReference type="ARBA" id="ARBA00022827"/>
    </source>
</evidence>
<dbReference type="InterPro" id="IPR002938">
    <property type="entry name" value="FAD-bd"/>
</dbReference>
<gene>
    <name evidence="13" type="primary">hpxO</name>
    <name evidence="13" type="ORF">PL9631_740005</name>
</gene>
<dbReference type="AlphaFoldDB" id="A0A7Z9BVG6"/>
<dbReference type="InterPro" id="IPR047712">
    <property type="entry name" value="HpxO"/>
</dbReference>
<feature type="domain" description="FAD-binding" evidence="12">
    <location>
        <begin position="5"/>
        <end position="341"/>
    </location>
</feature>
<evidence type="ECO:0000256" key="10">
    <source>
        <dbReference type="ARBA" id="ARBA00035262"/>
    </source>
</evidence>
<dbReference type="GO" id="GO:0004846">
    <property type="term" value="F:urate oxidase activity"/>
    <property type="evidence" value="ECO:0007669"/>
    <property type="project" value="InterPro"/>
</dbReference>
<dbReference type="InterPro" id="IPR036188">
    <property type="entry name" value="FAD/NAD-bd_sf"/>
</dbReference>
<comment type="similarity">
    <text evidence="8">Belongs to the FAD-dependent urate hydroxylase family.</text>
</comment>
<evidence type="ECO:0000256" key="3">
    <source>
        <dbReference type="ARBA" id="ARBA00022630"/>
    </source>
</evidence>
<dbReference type="PANTHER" id="PTHR13789:SF318">
    <property type="entry name" value="GERANYLGERANYL DIPHOSPHATE REDUCTASE"/>
    <property type="match status" value="1"/>
</dbReference>
<comment type="cofactor">
    <cofactor evidence="1">
        <name>FAD</name>
        <dbReference type="ChEBI" id="CHEBI:57692"/>
    </cofactor>
</comment>
<evidence type="ECO:0000256" key="8">
    <source>
        <dbReference type="ARBA" id="ARBA00035121"/>
    </source>
</evidence>
<dbReference type="OrthoDB" id="9766816at2"/>
<dbReference type="RefSeq" id="WP_083621321.1">
    <property type="nucleotide sequence ID" value="NZ_LR735018.1"/>
</dbReference>
<dbReference type="SUPFAM" id="SSF51905">
    <property type="entry name" value="FAD/NAD(P)-binding domain"/>
    <property type="match status" value="1"/>
</dbReference>
<comment type="caution">
    <text evidence="13">The sequence shown here is derived from an EMBL/GenBank/DDBJ whole genome shotgun (WGS) entry which is preliminary data.</text>
</comment>
<proteinExistence type="inferred from homology"/>
<evidence type="ECO:0000313" key="13">
    <source>
        <dbReference type="EMBL" id="VXD23500.1"/>
    </source>
</evidence>
<evidence type="ECO:0000256" key="1">
    <source>
        <dbReference type="ARBA" id="ARBA00001974"/>
    </source>
</evidence>
<evidence type="ECO:0000256" key="4">
    <source>
        <dbReference type="ARBA" id="ARBA00022631"/>
    </source>
</evidence>
<keyword evidence="6 13" id="KW-0560">Oxidoreductase</keyword>
<evidence type="ECO:0000313" key="14">
    <source>
        <dbReference type="Proteomes" id="UP000182190"/>
    </source>
</evidence>
<keyword evidence="7" id="KW-0503">Monooxygenase</keyword>
<dbReference type="EC" id="1.14.13.113" evidence="9"/>
<reference evidence="13" key="1">
    <citation type="submission" date="2019-10" db="EMBL/GenBank/DDBJ databases">
        <authorList>
            <consortium name="Genoscope - CEA"/>
            <person name="William W."/>
        </authorList>
    </citation>
    <scope>NUCLEOTIDE SEQUENCE [LARGE SCALE GENOMIC DNA]</scope>
    <source>
        <strain evidence="13">BBR_PRJEB10994</strain>
    </source>
</reference>
<sequence length="388" mass="43462">MNHLKIIIIGAGIGGLTTGLALKRAGYTVEIYEKTSEIRPAGAGISIWSNGVKVLNSLGLGDEIAKIGGQMDKIEYRSHTNELYNQINLHPMTQTVGQRPYPVSRTELQSLLLNAFKNTETVKLNAQCIGVEQDSQGVTAYFANGYQTRGDLLIAADGIHSQLRDYVVGHLVELRYADYVNWNGLIEINPDLGDKNTWVIYVGESKRASMMPIGNNRFYYFFGCPMERGTIVEPEHRQRELKSIFAQWPSPVQYLIENLKPQESNRLDIHDLDPLKTIVKGRVALLGDAAHASTPTLGQGGCQAMEDAEILSRFLLTTNLGVEYALKRYEAERKERTSTLVLKARKRADIIYGKDPHLTQQWYQQLQQETEQDVTQALSKTILGGPFH</sequence>
<comment type="catalytic activity">
    <reaction evidence="11">
        <text>urate + NADH + O2 + H(+) = 5-hydroxyisourate + NAD(+) + H2O</text>
        <dbReference type="Rhea" id="RHEA:27329"/>
        <dbReference type="ChEBI" id="CHEBI:15377"/>
        <dbReference type="ChEBI" id="CHEBI:15378"/>
        <dbReference type="ChEBI" id="CHEBI:15379"/>
        <dbReference type="ChEBI" id="CHEBI:17775"/>
        <dbReference type="ChEBI" id="CHEBI:18072"/>
        <dbReference type="ChEBI" id="CHEBI:57540"/>
        <dbReference type="ChEBI" id="CHEBI:57945"/>
        <dbReference type="EC" id="1.14.13.113"/>
    </reaction>
</comment>
<organism evidence="13 14">
    <name type="scientific">Planktothrix paucivesiculata PCC 9631</name>
    <dbReference type="NCBI Taxonomy" id="671071"/>
    <lineage>
        <taxon>Bacteria</taxon>
        <taxon>Bacillati</taxon>
        <taxon>Cyanobacteriota</taxon>
        <taxon>Cyanophyceae</taxon>
        <taxon>Oscillatoriophycideae</taxon>
        <taxon>Oscillatoriales</taxon>
        <taxon>Microcoleaceae</taxon>
        <taxon>Planktothrix</taxon>
    </lineage>
</organism>
<dbReference type="GO" id="GO:0019628">
    <property type="term" value="P:urate catabolic process"/>
    <property type="evidence" value="ECO:0007669"/>
    <property type="project" value="InterPro"/>
</dbReference>
<dbReference type="PRINTS" id="PR00420">
    <property type="entry name" value="RNGMNOXGNASE"/>
</dbReference>
<comment type="pathway">
    <text evidence="2">Purine metabolism; urate degradation.</text>
</comment>
<dbReference type="GO" id="GO:0102099">
    <property type="term" value="F:FAD-dependent urate hydroxylase activity"/>
    <property type="evidence" value="ECO:0007669"/>
    <property type="project" value="UniProtKB-EC"/>
</dbReference>
<dbReference type="Pfam" id="PF01494">
    <property type="entry name" value="FAD_binding_3"/>
    <property type="match status" value="1"/>
</dbReference>
<name>A0A7Z9BVG6_9CYAN</name>
<evidence type="ECO:0000256" key="2">
    <source>
        <dbReference type="ARBA" id="ARBA00004705"/>
    </source>
</evidence>
<dbReference type="PANTHER" id="PTHR13789">
    <property type="entry name" value="MONOOXYGENASE"/>
    <property type="match status" value="1"/>
</dbReference>
<keyword evidence="14" id="KW-1185">Reference proteome</keyword>
<keyword evidence="5" id="KW-0274">FAD</keyword>
<dbReference type="InterPro" id="IPR050493">
    <property type="entry name" value="FAD-dep_Monooxygenase_BioMet"/>
</dbReference>
<dbReference type="GO" id="GO:0071949">
    <property type="term" value="F:FAD binding"/>
    <property type="evidence" value="ECO:0007669"/>
    <property type="project" value="InterPro"/>
</dbReference>
<accession>A0A7Z9BVG6</accession>
<dbReference type="GO" id="GO:0006144">
    <property type="term" value="P:purine nucleobase metabolic process"/>
    <property type="evidence" value="ECO:0007669"/>
    <property type="project" value="UniProtKB-KW"/>
</dbReference>
<dbReference type="NCBIfam" id="NF033623">
    <property type="entry name" value="urate_HpxO"/>
    <property type="match status" value="1"/>
</dbReference>
<protein>
    <recommendedName>
        <fullName evidence="10">FAD-dependent urate hydroxylase</fullName>
        <ecNumber evidence="9">1.14.13.113</ecNumber>
    </recommendedName>
</protein>
<evidence type="ECO:0000256" key="11">
    <source>
        <dbReference type="ARBA" id="ARBA00047521"/>
    </source>
</evidence>
<evidence type="ECO:0000259" key="12">
    <source>
        <dbReference type="Pfam" id="PF01494"/>
    </source>
</evidence>
<dbReference type="Proteomes" id="UP000182190">
    <property type="component" value="Unassembled WGS sequence"/>
</dbReference>
<evidence type="ECO:0000256" key="6">
    <source>
        <dbReference type="ARBA" id="ARBA00023002"/>
    </source>
</evidence>
<keyword evidence="4" id="KW-0659">Purine metabolism</keyword>
<dbReference type="Gene3D" id="3.50.50.60">
    <property type="entry name" value="FAD/NAD(P)-binding domain"/>
    <property type="match status" value="1"/>
</dbReference>